<keyword evidence="1" id="KW-1133">Transmembrane helix</keyword>
<keyword evidence="1" id="KW-0812">Transmembrane</keyword>
<sequence length="341" mass="38962">MKYTYIDNSSNIYTGNINNNKQEISAICFSSLPLVNFGDERAAFFGVSLKTTAKATISESNIKIYGCDELKNELETLINKIFKKFEFPYGINIQIFPENKNDKFSIFSAVGIATYGIVAIKYGIIYDEIMEKKLRSDKTTKRKLIKIRKKIYAYNEIFDDVISLINSDTNFDINYIQAYSSYFGGIAVGKMNETNNNSKHNSECEILRYGENENSDVVLIPKGKENEYENGKENDEKNKDTNINGAEDILWDEILKGNFYTAANLGYILELFKDDCKFYEMSRYLMKDALYCGMTDNYILGVFRKGTNKNLGGISEELKNLRKFNENLIMTTANNSPAGIY</sequence>
<name>A0A098EF46_9ZZZZ</name>
<accession>A0A098EF46</accession>
<reference evidence="2" key="1">
    <citation type="submission" date="2014-09" db="EMBL/GenBank/DDBJ databases">
        <authorList>
            <person name="Probst J Alexander"/>
        </authorList>
    </citation>
    <scope>NUCLEOTIDE SEQUENCE</scope>
</reference>
<gene>
    <name evidence="2" type="ORF">MSIBF_A4400002</name>
</gene>
<feature type="transmembrane region" description="Helical" evidence="1">
    <location>
        <begin position="104"/>
        <end position="125"/>
    </location>
</feature>
<evidence type="ECO:0000256" key="1">
    <source>
        <dbReference type="SAM" id="Phobius"/>
    </source>
</evidence>
<protein>
    <submittedName>
        <fullName evidence="2">Uncharacterized protein</fullName>
    </submittedName>
</protein>
<dbReference type="AlphaFoldDB" id="A0A098EF46"/>
<organism evidence="2">
    <name type="scientific">groundwater metagenome</name>
    <dbReference type="NCBI Taxonomy" id="717931"/>
    <lineage>
        <taxon>unclassified sequences</taxon>
        <taxon>metagenomes</taxon>
        <taxon>ecological metagenomes</taxon>
    </lineage>
</organism>
<keyword evidence="1" id="KW-0472">Membrane</keyword>
<proteinExistence type="predicted"/>
<evidence type="ECO:0000313" key="2">
    <source>
        <dbReference type="EMBL" id="CEG13655.1"/>
    </source>
</evidence>
<dbReference type="EMBL" id="CCXY01000380">
    <property type="protein sequence ID" value="CEG13655.1"/>
    <property type="molecule type" value="Genomic_DNA"/>
</dbReference>